<gene>
    <name evidence="12" type="ORF">C7C56_020945</name>
</gene>
<organism evidence="12 13">
    <name type="scientific">Massilia glaciei</name>
    <dbReference type="NCBI Taxonomy" id="1524097"/>
    <lineage>
        <taxon>Bacteria</taxon>
        <taxon>Pseudomonadati</taxon>
        <taxon>Pseudomonadota</taxon>
        <taxon>Betaproteobacteria</taxon>
        <taxon>Burkholderiales</taxon>
        <taxon>Oxalobacteraceae</taxon>
        <taxon>Telluria group</taxon>
        <taxon>Massilia</taxon>
    </lineage>
</organism>
<dbReference type="PANTHER" id="PTHR31490:SF88">
    <property type="entry name" value="BETA-XYLANASE"/>
    <property type="match status" value="1"/>
</dbReference>
<dbReference type="EMBL" id="PXWF02000279">
    <property type="protein sequence ID" value="PWF43606.1"/>
    <property type="molecule type" value="Genomic_DNA"/>
</dbReference>
<evidence type="ECO:0000313" key="13">
    <source>
        <dbReference type="Proteomes" id="UP000241421"/>
    </source>
</evidence>
<sequence length="652" mass="71448">MTMQRPAMRVGHRHPPSSPSHGVVIASSPSRRHRRVVANLSMVTIMPNFKHSLIAMLLGAASAAASPLGASPLPPLGQHLGNARPTSVLPADPATSFRFEDGINPADKRGSFTVTGESAGAPVFRADNPKGSSNYNGINARWFNSAPIKKGDVLLARFAARALKARQESGEAEGMFYFQRQKESSDRAVQAFSVGPDWTTISVPFVAADYAAVGESAAMISFGNLEQTLEITGLEVLNFQDRARMAALPVTRFTYAGREADAAWRRAALARIERIRTAPLTVRVRDARGRPLKGATVEVAMTRSAFLWGSEVDAGTLLKAGPDADRYRQEVRDLFDVTVLGNGLKWPRWRAPGGPEQALGAIDWLRAEGKLVKGHALVWPAWKFSPKDVAADPERGSKIGGLVDAHIADITATTRGKLIGWDVVNEPIHETEYLKHMPRERVATWFKLAQRSDPALQLSINEYSMLNRSSSPLFIEKYLEFVAMLRKEGARVDVLGVQGHVGQTPRPPLAVLSDLDLLADGGVNNIQITEYDFNTPDEQLQADYNRDFMIALYSHKNVSGFLQWGFWQGAIWKPDAAMFRRDWSAKPSLAPWKELVRGAWRTRNKGATGADGAYTSRGHHGQYEVSVSYKGKTVRKPVVLGGAGETLTLTVK</sequence>
<dbReference type="EC" id="3.2.1.8" evidence="3"/>
<dbReference type="AlphaFoldDB" id="A0A2U2HFX5"/>
<feature type="region of interest" description="Disordered" evidence="10">
    <location>
        <begin position="1"/>
        <end position="30"/>
    </location>
</feature>
<keyword evidence="13" id="KW-1185">Reference proteome</keyword>
<evidence type="ECO:0000256" key="8">
    <source>
        <dbReference type="ARBA" id="ARBA00023295"/>
    </source>
</evidence>
<evidence type="ECO:0000256" key="5">
    <source>
        <dbReference type="ARBA" id="ARBA00022729"/>
    </source>
</evidence>
<dbReference type="Gene3D" id="3.20.20.80">
    <property type="entry name" value="Glycosidases"/>
    <property type="match status" value="1"/>
</dbReference>
<protein>
    <recommendedName>
        <fullName evidence="3">endo-1,4-beta-xylanase</fullName>
        <ecNumber evidence="3">3.2.1.8</ecNumber>
    </recommendedName>
</protein>
<dbReference type="PANTHER" id="PTHR31490">
    <property type="entry name" value="GLYCOSYL HYDROLASE"/>
    <property type="match status" value="1"/>
</dbReference>
<evidence type="ECO:0000259" key="11">
    <source>
        <dbReference type="PROSITE" id="PS51760"/>
    </source>
</evidence>
<dbReference type="InterPro" id="IPR044846">
    <property type="entry name" value="GH10"/>
</dbReference>
<dbReference type="SMART" id="SM00633">
    <property type="entry name" value="Glyco_10"/>
    <property type="match status" value="1"/>
</dbReference>
<evidence type="ECO:0000256" key="2">
    <source>
        <dbReference type="ARBA" id="ARBA00007495"/>
    </source>
</evidence>
<evidence type="ECO:0000256" key="9">
    <source>
        <dbReference type="ARBA" id="ARBA00023326"/>
    </source>
</evidence>
<dbReference type="InterPro" id="IPR017853">
    <property type="entry name" value="GH"/>
</dbReference>
<keyword evidence="7" id="KW-0119">Carbohydrate metabolism</keyword>
<keyword evidence="5" id="KW-0732">Signal</keyword>
<comment type="caution">
    <text evidence="12">The sequence shown here is derived from an EMBL/GenBank/DDBJ whole genome shotgun (WGS) entry which is preliminary data.</text>
</comment>
<keyword evidence="8" id="KW-0326">Glycosidase</keyword>
<keyword evidence="4" id="KW-0858">Xylan degradation</keyword>
<accession>A0A2U2HFX5</accession>
<dbReference type="PROSITE" id="PS51760">
    <property type="entry name" value="GH10_2"/>
    <property type="match status" value="1"/>
</dbReference>
<dbReference type="Proteomes" id="UP000241421">
    <property type="component" value="Unassembled WGS sequence"/>
</dbReference>
<name>A0A2U2HFX5_9BURK</name>
<feature type="domain" description="GH10" evidence="11">
    <location>
        <begin position="311"/>
        <end position="595"/>
    </location>
</feature>
<evidence type="ECO:0000256" key="7">
    <source>
        <dbReference type="ARBA" id="ARBA00023277"/>
    </source>
</evidence>
<evidence type="ECO:0000256" key="1">
    <source>
        <dbReference type="ARBA" id="ARBA00000681"/>
    </source>
</evidence>
<evidence type="ECO:0000256" key="6">
    <source>
        <dbReference type="ARBA" id="ARBA00022801"/>
    </source>
</evidence>
<dbReference type="GO" id="GO:0031176">
    <property type="term" value="F:endo-1,4-beta-xylanase activity"/>
    <property type="evidence" value="ECO:0007669"/>
    <property type="project" value="UniProtKB-EC"/>
</dbReference>
<evidence type="ECO:0000256" key="4">
    <source>
        <dbReference type="ARBA" id="ARBA00022651"/>
    </source>
</evidence>
<dbReference type="SUPFAM" id="SSF51445">
    <property type="entry name" value="(Trans)glycosidases"/>
    <property type="match status" value="1"/>
</dbReference>
<keyword evidence="6" id="KW-0378">Hydrolase</keyword>
<proteinExistence type="inferred from homology"/>
<dbReference type="GO" id="GO:0045493">
    <property type="term" value="P:xylan catabolic process"/>
    <property type="evidence" value="ECO:0007669"/>
    <property type="project" value="UniProtKB-KW"/>
</dbReference>
<comment type="catalytic activity">
    <reaction evidence="1">
        <text>Endohydrolysis of (1-&gt;4)-beta-D-xylosidic linkages in xylans.</text>
        <dbReference type="EC" id="3.2.1.8"/>
    </reaction>
</comment>
<dbReference type="Pfam" id="PF00331">
    <property type="entry name" value="Glyco_hydro_10"/>
    <property type="match status" value="1"/>
</dbReference>
<keyword evidence="9" id="KW-0624">Polysaccharide degradation</keyword>
<evidence type="ECO:0000256" key="3">
    <source>
        <dbReference type="ARBA" id="ARBA00012590"/>
    </source>
</evidence>
<evidence type="ECO:0000313" key="12">
    <source>
        <dbReference type="EMBL" id="PWF43606.1"/>
    </source>
</evidence>
<comment type="similarity">
    <text evidence="2">Belongs to the glycosyl hydrolase 10 (cellulase F) family.</text>
</comment>
<dbReference type="InterPro" id="IPR001000">
    <property type="entry name" value="GH10_dom"/>
</dbReference>
<dbReference type="OrthoDB" id="9815836at2"/>
<reference evidence="12 13" key="1">
    <citation type="submission" date="2018-04" db="EMBL/GenBank/DDBJ databases">
        <title>Massilia violaceinigra sp. nov., a novel purple-pigmented bacterium isolated from Tianshan glacier, Xinjiang, China.</title>
        <authorList>
            <person name="Wang H."/>
        </authorList>
    </citation>
    <scope>NUCLEOTIDE SEQUENCE [LARGE SCALE GENOMIC DNA]</scope>
    <source>
        <strain evidence="12 13">B448-2</strain>
    </source>
</reference>
<evidence type="ECO:0000256" key="10">
    <source>
        <dbReference type="SAM" id="MobiDB-lite"/>
    </source>
</evidence>